<evidence type="ECO:0000313" key="3">
    <source>
        <dbReference type="Proteomes" id="UP000886724"/>
    </source>
</evidence>
<reference evidence="2" key="1">
    <citation type="journal article" date="2021" name="PeerJ">
        <title>Extensive microbial diversity within the chicken gut microbiome revealed by metagenomics and culture.</title>
        <authorList>
            <person name="Gilroy R."/>
            <person name="Ravi A."/>
            <person name="Getino M."/>
            <person name="Pursley I."/>
            <person name="Horton D.L."/>
            <person name="Alikhan N.F."/>
            <person name="Baker D."/>
            <person name="Gharbi K."/>
            <person name="Hall N."/>
            <person name="Watson M."/>
            <person name="Adriaenssens E.M."/>
            <person name="Foster-Nyarko E."/>
            <person name="Jarju S."/>
            <person name="Secka A."/>
            <person name="Antonio M."/>
            <person name="Oren A."/>
            <person name="Chaudhuri R.R."/>
            <person name="La Ragione R."/>
            <person name="Hildebrand F."/>
            <person name="Pallen M.J."/>
        </authorList>
    </citation>
    <scope>NUCLEOTIDE SEQUENCE</scope>
    <source>
        <strain evidence="2">ChiGjej1B1-14440</strain>
    </source>
</reference>
<comment type="caution">
    <text evidence="2">The sequence shown here is derived from an EMBL/GenBank/DDBJ whole genome shotgun (WGS) entry which is preliminary data.</text>
</comment>
<dbReference type="GO" id="GO:0000156">
    <property type="term" value="F:phosphorelay response regulator activity"/>
    <property type="evidence" value="ECO:0007669"/>
    <property type="project" value="InterPro"/>
</dbReference>
<dbReference type="AlphaFoldDB" id="A0A9D1XLE4"/>
<evidence type="ECO:0000313" key="2">
    <source>
        <dbReference type="EMBL" id="HIX81663.1"/>
    </source>
</evidence>
<proteinExistence type="predicted"/>
<dbReference type="InterPro" id="IPR046947">
    <property type="entry name" value="LytR-like"/>
</dbReference>
<reference evidence="2" key="2">
    <citation type="submission" date="2021-04" db="EMBL/GenBank/DDBJ databases">
        <authorList>
            <person name="Gilroy R."/>
        </authorList>
    </citation>
    <scope>NUCLEOTIDE SEQUENCE</scope>
    <source>
        <strain evidence="2">ChiGjej1B1-14440</strain>
    </source>
</reference>
<sequence>MYKIAIITNDSITVKKITTKILKAFNNHSVDPKITTYNDIQPLNLNTHYDMLIIDNYRNITFAKKYRQKHLNTHIIFIANNHDFLYIQSINEIKQNHLQSDCYPIINHLTHKTNHHNNVLLIQTKSDLITVKHNQIIYCQSQGHTSYIYTTKTTLTTRYKLSQLETMLNSKDFHLINQSYLINWHFVYQIKNKDVFLTNGTILHISRRKYKQAIASYQKYLITR</sequence>
<evidence type="ECO:0000259" key="1">
    <source>
        <dbReference type="PROSITE" id="PS50930"/>
    </source>
</evidence>
<dbReference type="Pfam" id="PF04397">
    <property type="entry name" value="LytTR"/>
    <property type="match status" value="1"/>
</dbReference>
<protein>
    <submittedName>
        <fullName evidence="2">LytTR family transcriptional regulator</fullName>
    </submittedName>
</protein>
<dbReference type="InterPro" id="IPR007492">
    <property type="entry name" value="LytTR_DNA-bd_dom"/>
</dbReference>
<gene>
    <name evidence="2" type="ORF">H9980_06795</name>
</gene>
<dbReference type="Gene3D" id="2.40.50.1020">
    <property type="entry name" value="LytTr DNA-binding domain"/>
    <property type="match status" value="1"/>
</dbReference>
<dbReference type="PANTHER" id="PTHR37299">
    <property type="entry name" value="TRANSCRIPTIONAL REGULATOR-RELATED"/>
    <property type="match status" value="1"/>
</dbReference>
<feature type="domain" description="HTH LytTR-type" evidence="1">
    <location>
        <begin position="120"/>
        <end position="216"/>
    </location>
</feature>
<name>A0A9D1XLE4_9FIRM</name>
<dbReference type="PANTHER" id="PTHR37299:SF1">
    <property type="entry name" value="STAGE 0 SPORULATION PROTEIN A HOMOLOG"/>
    <property type="match status" value="1"/>
</dbReference>
<dbReference type="GO" id="GO:0003677">
    <property type="term" value="F:DNA binding"/>
    <property type="evidence" value="ECO:0007669"/>
    <property type="project" value="InterPro"/>
</dbReference>
<dbReference type="Proteomes" id="UP000886724">
    <property type="component" value="Unassembled WGS sequence"/>
</dbReference>
<dbReference type="EMBL" id="DXET01000146">
    <property type="protein sequence ID" value="HIX81663.1"/>
    <property type="molecule type" value="Genomic_DNA"/>
</dbReference>
<accession>A0A9D1XLE4</accession>
<dbReference type="PROSITE" id="PS50930">
    <property type="entry name" value="HTH_LYTTR"/>
    <property type="match status" value="1"/>
</dbReference>
<organism evidence="2 3">
    <name type="scientific">Candidatus Erysipelatoclostridium merdavium</name>
    <dbReference type="NCBI Taxonomy" id="2838566"/>
    <lineage>
        <taxon>Bacteria</taxon>
        <taxon>Bacillati</taxon>
        <taxon>Bacillota</taxon>
        <taxon>Erysipelotrichia</taxon>
        <taxon>Erysipelotrichales</taxon>
        <taxon>Erysipelotrichales incertae sedis</taxon>
    </lineage>
</organism>
<dbReference type="SMART" id="SM00850">
    <property type="entry name" value="LytTR"/>
    <property type="match status" value="1"/>
</dbReference>